<proteinExistence type="inferred from homology"/>
<evidence type="ECO:0000256" key="3">
    <source>
        <dbReference type="ARBA" id="ARBA00022679"/>
    </source>
</evidence>
<evidence type="ECO:0000313" key="5">
    <source>
        <dbReference type="EMBL" id="USP76537.1"/>
    </source>
</evidence>
<dbReference type="GO" id="GO:0008318">
    <property type="term" value="F:protein prenyltransferase activity"/>
    <property type="evidence" value="ECO:0007669"/>
    <property type="project" value="InterPro"/>
</dbReference>
<comment type="similarity">
    <text evidence="1">Belongs to the protein prenyltransferase subunit alpha family.</text>
</comment>
<evidence type="ECO:0000256" key="4">
    <source>
        <dbReference type="ARBA" id="ARBA00022737"/>
    </source>
</evidence>
<dbReference type="SUPFAM" id="SSF48439">
    <property type="entry name" value="Protein prenylyltransferase"/>
    <property type="match status" value="1"/>
</dbReference>
<protein>
    <recommendedName>
        <fullName evidence="7">Protein prenyltransferase</fullName>
    </recommendedName>
</protein>
<name>A0A9Q9DRD3_CURCL</name>
<organism evidence="5 6">
    <name type="scientific">Curvularia clavata</name>
    <dbReference type="NCBI Taxonomy" id="95742"/>
    <lineage>
        <taxon>Eukaryota</taxon>
        <taxon>Fungi</taxon>
        <taxon>Dikarya</taxon>
        <taxon>Ascomycota</taxon>
        <taxon>Pezizomycotina</taxon>
        <taxon>Dothideomycetes</taxon>
        <taxon>Pleosporomycetidae</taxon>
        <taxon>Pleosporales</taxon>
        <taxon>Pleosporineae</taxon>
        <taxon>Pleosporaceae</taxon>
        <taxon>Curvularia</taxon>
    </lineage>
</organism>
<dbReference type="Pfam" id="PF01239">
    <property type="entry name" value="PPTA"/>
    <property type="match status" value="1"/>
</dbReference>
<dbReference type="EMBL" id="CP089276">
    <property type="protein sequence ID" value="USP76537.1"/>
    <property type="molecule type" value="Genomic_DNA"/>
</dbReference>
<dbReference type="Proteomes" id="UP001056012">
    <property type="component" value="Chromosome 3"/>
</dbReference>
<dbReference type="OrthoDB" id="5358702at2759"/>
<keyword evidence="3" id="KW-0808">Transferase</keyword>
<evidence type="ECO:0000256" key="2">
    <source>
        <dbReference type="ARBA" id="ARBA00022602"/>
    </source>
</evidence>
<reference evidence="5" key="1">
    <citation type="submission" date="2021-12" db="EMBL/GenBank/DDBJ databases">
        <title>Curvularia clavata genome.</title>
        <authorList>
            <person name="Cao Y."/>
        </authorList>
    </citation>
    <scope>NUCLEOTIDE SEQUENCE</scope>
    <source>
        <strain evidence="5">Yc1106</strain>
    </source>
</reference>
<keyword evidence="4" id="KW-0677">Repeat</keyword>
<dbReference type="VEuPathDB" id="FungiDB:yc1106_03811"/>
<dbReference type="Gene3D" id="1.25.40.120">
    <property type="entry name" value="Protein prenylyltransferase"/>
    <property type="match status" value="1"/>
</dbReference>
<sequence length="336" mass="39080">MEPDVPQRSELQKLAYASLTRYFQDHENEVVEIEILPPGVQPPDGVLMHEGLHLGVSKKALVLAFMEARQQFFTNKHSNDPSTIDQTMRATEIMLLFDPEHITAANYRKCELARLKAEHGLHTGNICHTSLQRELRFLNSILTSPLHRQSKSPTLWYHRAYVVDSLISVELAEAANSQKMIFWKKELDAVCKSGEQHPRNYHAWQYARRLVQKARSFDFEEHFARNVKTWCCRHPSDISGWSFLLYLMPQIALSLKQELLRDVFNYAVKLDIKNESLWVFMRTALVEDLSSTGHLETYQRLQVHAETLRADKRLSTEYESILHAVQWVETYRTDTG</sequence>
<evidence type="ECO:0000256" key="1">
    <source>
        <dbReference type="ARBA" id="ARBA00006734"/>
    </source>
</evidence>
<dbReference type="PANTHER" id="PTHR11129">
    <property type="entry name" value="PROTEIN FARNESYLTRANSFERASE ALPHA SUBUNIT/RAB GERANYLGERANYL TRANSFERASE ALPHA SUBUNIT"/>
    <property type="match status" value="1"/>
</dbReference>
<dbReference type="PANTHER" id="PTHR11129:SF3">
    <property type="entry name" value="PROTEIN PRENYLTRANSFERASE ALPHA SUBUNIT REPEAT-CONTAINING PROTEIN 1"/>
    <property type="match status" value="1"/>
</dbReference>
<dbReference type="InterPro" id="IPR002088">
    <property type="entry name" value="Prenyl_trans_a"/>
</dbReference>
<keyword evidence="2" id="KW-0637">Prenyltransferase</keyword>
<accession>A0A9Q9DRD3</accession>
<evidence type="ECO:0000313" key="6">
    <source>
        <dbReference type="Proteomes" id="UP001056012"/>
    </source>
</evidence>
<dbReference type="GO" id="GO:0005737">
    <property type="term" value="C:cytoplasm"/>
    <property type="evidence" value="ECO:0007669"/>
    <property type="project" value="TreeGrafter"/>
</dbReference>
<gene>
    <name evidence="5" type="ORF">yc1106_03811</name>
</gene>
<dbReference type="AlphaFoldDB" id="A0A9Q9DRD3"/>
<evidence type="ECO:0008006" key="7">
    <source>
        <dbReference type="Google" id="ProtNLM"/>
    </source>
</evidence>
<keyword evidence="6" id="KW-1185">Reference proteome</keyword>